<evidence type="ECO:0000313" key="1">
    <source>
        <dbReference type="EMBL" id="TLS37230.1"/>
    </source>
</evidence>
<dbReference type="OrthoDB" id="1675670at2"/>
<accession>A0A5R9F4A7</accession>
<protein>
    <submittedName>
        <fullName evidence="1">DUF3231 family protein</fullName>
    </submittedName>
</protein>
<dbReference type="Pfam" id="PF11553">
    <property type="entry name" value="DUF3231"/>
    <property type="match status" value="2"/>
</dbReference>
<dbReference type="Gene3D" id="1.20.1260.10">
    <property type="match status" value="2"/>
</dbReference>
<comment type="caution">
    <text evidence="1">The sequence shown here is derived from an EMBL/GenBank/DDBJ whole genome shotgun (WGS) entry which is preliminary data.</text>
</comment>
<gene>
    <name evidence="1" type="ORF">FCL54_11945</name>
</gene>
<dbReference type="InterPro" id="IPR021617">
    <property type="entry name" value="DUF3231"/>
</dbReference>
<dbReference type="RefSeq" id="WP_138126708.1">
    <property type="nucleotide sequence ID" value="NZ_SWLG01000007.1"/>
</dbReference>
<evidence type="ECO:0000313" key="2">
    <source>
        <dbReference type="Proteomes" id="UP000308230"/>
    </source>
</evidence>
<dbReference type="EMBL" id="SWLG01000007">
    <property type="protein sequence ID" value="TLS37230.1"/>
    <property type="molecule type" value="Genomic_DNA"/>
</dbReference>
<keyword evidence="2" id="KW-1185">Reference proteome</keyword>
<proteinExistence type="predicted"/>
<name>A0A5R9F4A7_9BACL</name>
<dbReference type="InterPro" id="IPR012347">
    <property type="entry name" value="Ferritin-like"/>
</dbReference>
<organism evidence="1 2">
    <name type="scientific">Exobacillus caeni</name>
    <dbReference type="NCBI Taxonomy" id="2574798"/>
    <lineage>
        <taxon>Bacteria</taxon>
        <taxon>Bacillati</taxon>
        <taxon>Bacillota</taxon>
        <taxon>Bacilli</taxon>
        <taxon>Bacillales</taxon>
        <taxon>Guptibacillaceae</taxon>
        <taxon>Exobacillus</taxon>
    </lineage>
</organism>
<dbReference type="AlphaFoldDB" id="A0A5R9F4A7"/>
<reference evidence="1 2" key="1">
    <citation type="submission" date="2019-04" db="EMBL/GenBank/DDBJ databases">
        <title>Bacillus caeni sp. nov., a bacterium isolated from mangrove sediment.</title>
        <authorList>
            <person name="Huang H."/>
            <person name="Mo K."/>
            <person name="Hu Y."/>
        </authorList>
    </citation>
    <scope>NUCLEOTIDE SEQUENCE [LARGE SCALE GENOMIC DNA]</scope>
    <source>
        <strain evidence="1 2">HB172195</strain>
    </source>
</reference>
<dbReference type="Proteomes" id="UP000308230">
    <property type="component" value="Unassembled WGS sequence"/>
</dbReference>
<sequence length="336" mass="37992">MVTNAPKLTSAEIAMIWNTYMGDTMAICVLKHFLNTTEDKDVEPILRYALELSEQHIQVIKSLLSIEKLPIPHGFNEDDVDLEAPKLFSDVSYLRYIHHMGRSGLSSYSLARAVAARKDTRKIFHHFLRDAEKLFDKNVEIMQEKGVFIRAPYIDYPGEIEYADDVKFLGEFLGKPRPLLAIEIAHLGTNIEVSNVAKTLFLGFSQVARSHEISDYFKKGYTVAKKHGEEFMTVLRDDDVSSPSTWDSTITDSTDAPFSDKLMLFQANILSAFGIGDYGLGMAASLRKDLAAMYARLLVDLGLFAEKGAKLMIKHGWFEKPPQSLDREKLRTMNKN</sequence>